<dbReference type="Pfam" id="PF00005">
    <property type="entry name" value="ABC_tran"/>
    <property type="match status" value="1"/>
</dbReference>
<dbReference type="RefSeq" id="WP_167700162.1">
    <property type="nucleotide sequence ID" value="NZ_CP118174.1"/>
</dbReference>
<comment type="caution">
    <text evidence="5">The sequence shown here is derived from an EMBL/GenBank/DDBJ whole genome shotgun (WGS) entry which is preliminary data.</text>
</comment>
<dbReference type="InterPro" id="IPR015856">
    <property type="entry name" value="ABC_transpr_CbiO/EcfA_su"/>
</dbReference>
<evidence type="ECO:0000313" key="5">
    <source>
        <dbReference type="EMBL" id="NIZ40570.1"/>
    </source>
</evidence>
<dbReference type="PANTHER" id="PTHR42788:SF13">
    <property type="entry name" value="ALIPHATIC SULFONATES IMPORT ATP-BINDING PROTEIN SSUB"/>
    <property type="match status" value="1"/>
</dbReference>
<evidence type="ECO:0000256" key="1">
    <source>
        <dbReference type="ARBA" id="ARBA00022448"/>
    </source>
</evidence>
<dbReference type="EMBL" id="JAATLJ010000001">
    <property type="protein sequence ID" value="NIZ40570.1"/>
    <property type="molecule type" value="Genomic_DNA"/>
</dbReference>
<keyword evidence="6" id="KW-1185">Reference proteome</keyword>
<evidence type="ECO:0000256" key="2">
    <source>
        <dbReference type="ARBA" id="ARBA00022741"/>
    </source>
</evidence>
<reference evidence="5 6" key="1">
    <citation type="submission" date="2020-03" db="EMBL/GenBank/DDBJ databases">
        <title>Spirochaetal bacteria isolated from arthropods constitute a novel genus Entomospira genus novum within the order Spirochaetales.</title>
        <authorList>
            <person name="Grana-Miraglia L."/>
            <person name="Sikutova S."/>
            <person name="Fingerle V."/>
            <person name="Sing A."/>
            <person name="Castillo-Ramirez S."/>
            <person name="Margos G."/>
            <person name="Rudolf I."/>
        </authorList>
    </citation>
    <scope>NUCLEOTIDE SEQUENCE [LARGE SCALE GENOMIC DNA]</scope>
    <source>
        <strain evidence="5 6">BR193</strain>
    </source>
</reference>
<protein>
    <submittedName>
        <fullName evidence="5">ABC transporter ATP-binding protein</fullName>
    </submittedName>
</protein>
<evidence type="ECO:0000259" key="4">
    <source>
        <dbReference type="PROSITE" id="PS50893"/>
    </source>
</evidence>
<proteinExistence type="predicted"/>
<keyword evidence="2" id="KW-0547">Nucleotide-binding</keyword>
<gene>
    <name evidence="5" type="ORF">HCT14_03460</name>
</gene>
<dbReference type="InterPro" id="IPR027417">
    <property type="entry name" value="P-loop_NTPase"/>
</dbReference>
<dbReference type="InterPro" id="IPR003593">
    <property type="entry name" value="AAA+_ATPase"/>
</dbReference>
<dbReference type="AlphaFoldDB" id="A0A968GA16"/>
<dbReference type="InterPro" id="IPR003439">
    <property type="entry name" value="ABC_transporter-like_ATP-bd"/>
</dbReference>
<evidence type="ECO:0000256" key="3">
    <source>
        <dbReference type="ARBA" id="ARBA00022840"/>
    </source>
</evidence>
<name>A0A968GA16_9SPIO</name>
<dbReference type="SMART" id="SM00382">
    <property type="entry name" value="AAA"/>
    <property type="match status" value="1"/>
</dbReference>
<dbReference type="PROSITE" id="PS50893">
    <property type="entry name" value="ABC_TRANSPORTER_2"/>
    <property type="match status" value="1"/>
</dbReference>
<keyword evidence="1" id="KW-0813">Transport</keyword>
<feature type="domain" description="ABC transporter" evidence="4">
    <location>
        <begin position="10"/>
        <end position="234"/>
    </location>
</feature>
<keyword evidence="3 5" id="KW-0067">ATP-binding</keyword>
<dbReference type="GO" id="GO:0016887">
    <property type="term" value="F:ATP hydrolysis activity"/>
    <property type="evidence" value="ECO:0007669"/>
    <property type="project" value="InterPro"/>
</dbReference>
<dbReference type="Proteomes" id="UP000711995">
    <property type="component" value="Unassembled WGS sequence"/>
</dbReference>
<dbReference type="Gene3D" id="3.40.50.300">
    <property type="entry name" value="P-loop containing nucleotide triphosphate hydrolases"/>
    <property type="match status" value="1"/>
</dbReference>
<dbReference type="GO" id="GO:0005524">
    <property type="term" value="F:ATP binding"/>
    <property type="evidence" value="ECO:0007669"/>
    <property type="project" value="UniProtKB-KW"/>
</dbReference>
<dbReference type="InterPro" id="IPR050166">
    <property type="entry name" value="ABC_transporter_ATP-bind"/>
</dbReference>
<sequence length="244" mass="27384">MIHHAHPKLLQIQHLTKEYAPQQGLWDLNLEINVPSCTILTGSCGSGKSLLLRLIAKLEQPNAGLIHYDNKKPVDNIAFMMQETHMQLLGNTVLEEIELFSILAGKSAEEVEIRTEKAINLFGLRSILKQHPLSLSGGQKRQVLLAGLSTQDASLFLLDEPFANLDYPSIRQVRSAIEILLSQGKTVLIATHEIEKILTLATHLIILHNGRLCYQGECSTLSQARKIPWEQYDLKNPFDPALQW</sequence>
<organism evidence="5 6">
    <name type="scientific">Entomospira entomophila</name>
    <dbReference type="NCBI Taxonomy" id="2719988"/>
    <lineage>
        <taxon>Bacteria</taxon>
        <taxon>Pseudomonadati</taxon>
        <taxon>Spirochaetota</taxon>
        <taxon>Spirochaetia</taxon>
        <taxon>Spirochaetales</taxon>
        <taxon>Spirochaetaceae</taxon>
        <taxon>Entomospira</taxon>
    </lineage>
</organism>
<dbReference type="PANTHER" id="PTHR42788">
    <property type="entry name" value="TAURINE IMPORT ATP-BINDING PROTEIN-RELATED"/>
    <property type="match status" value="1"/>
</dbReference>
<accession>A0A968GA16</accession>
<dbReference type="GO" id="GO:0055085">
    <property type="term" value="P:transmembrane transport"/>
    <property type="evidence" value="ECO:0007669"/>
    <property type="project" value="InterPro"/>
</dbReference>
<dbReference type="SUPFAM" id="SSF52540">
    <property type="entry name" value="P-loop containing nucleoside triphosphate hydrolases"/>
    <property type="match status" value="1"/>
</dbReference>
<dbReference type="CDD" id="cd03225">
    <property type="entry name" value="ABC_cobalt_CbiO_domain1"/>
    <property type="match status" value="1"/>
</dbReference>
<evidence type="ECO:0000313" key="6">
    <source>
        <dbReference type="Proteomes" id="UP000711995"/>
    </source>
</evidence>
<dbReference type="GO" id="GO:0016020">
    <property type="term" value="C:membrane"/>
    <property type="evidence" value="ECO:0007669"/>
    <property type="project" value="InterPro"/>
</dbReference>